<dbReference type="PROSITE" id="PS51707">
    <property type="entry name" value="CYTH"/>
    <property type="match status" value="1"/>
</dbReference>
<gene>
    <name evidence="2" type="ORF">A3F55_00375</name>
</gene>
<accession>A0A1F4XRQ4</accession>
<dbReference type="InterPro" id="IPR023577">
    <property type="entry name" value="CYTH_domain"/>
</dbReference>
<dbReference type="EMBL" id="MEWW01000016">
    <property type="protein sequence ID" value="OGC84421.1"/>
    <property type="molecule type" value="Genomic_DNA"/>
</dbReference>
<proteinExistence type="predicted"/>
<name>A0A1F4XRQ4_9BACT</name>
<organism evidence="2 3">
    <name type="scientific">Candidatus Adlerbacteria bacterium RIFCSPHIGHO2_12_FULL_53_18</name>
    <dbReference type="NCBI Taxonomy" id="1797242"/>
    <lineage>
        <taxon>Bacteria</taxon>
        <taxon>Candidatus Adleribacteriota</taxon>
    </lineage>
</organism>
<evidence type="ECO:0000259" key="1">
    <source>
        <dbReference type="PROSITE" id="PS51707"/>
    </source>
</evidence>
<dbReference type="InterPro" id="IPR033469">
    <property type="entry name" value="CYTH-like_dom_sf"/>
</dbReference>
<dbReference type="SUPFAM" id="SSF55154">
    <property type="entry name" value="CYTH-like phosphatases"/>
    <property type="match status" value="1"/>
</dbReference>
<dbReference type="Gene3D" id="2.40.320.10">
    <property type="entry name" value="Hypothetical Protein Pfu-838710-001"/>
    <property type="match status" value="1"/>
</dbReference>
<comment type="caution">
    <text evidence="2">The sequence shown here is derived from an EMBL/GenBank/DDBJ whole genome shotgun (WGS) entry which is preliminary data.</text>
</comment>
<dbReference type="Proteomes" id="UP000178091">
    <property type="component" value="Unassembled WGS sequence"/>
</dbReference>
<sequence length="224" mass="25529">MQNYEVEIKSLLGSEEKADALRKKMQEVDPASKLISRNKQLNHYFTGGAMAALVKTMEGHLPFKVLKKLSDLITRVTEISVRTRNKDGAVYLVVKASVGDDTSANGVARMEFEERVDLTLEQLDRLLLRAGFRYQAKWSREREEYMCKGTTVCLDKNAGYGWLAEFEKVVPSAGEVDSARAEVIQLMQACAVVELPQERLERMFAFYNAHWPEYYGTEKIFTVE</sequence>
<protein>
    <recommendedName>
        <fullName evidence="1">CYTH domain-containing protein</fullName>
    </recommendedName>
</protein>
<dbReference type="Pfam" id="PF01928">
    <property type="entry name" value="CYTH"/>
    <property type="match status" value="1"/>
</dbReference>
<evidence type="ECO:0000313" key="3">
    <source>
        <dbReference type="Proteomes" id="UP000178091"/>
    </source>
</evidence>
<dbReference type="AlphaFoldDB" id="A0A1F4XRQ4"/>
<evidence type="ECO:0000313" key="2">
    <source>
        <dbReference type="EMBL" id="OGC84421.1"/>
    </source>
</evidence>
<feature type="domain" description="CYTH" evidence="1">
    <location>
        <begin position="3"/>
        <end position="210"/>
    </location>
</feature>
<reference evidence="2 3" key="1">
    <citation type="journal article" date="2016" name="Nat. Commun.">
        <title>Thousands of microbial genomes shed light on interconnected biogeochemical processes in an aquifer system.</title>
        <authorList>
            <person name="Anantharaman K."/>
            <person name="Brown C.T."/>
            <person name="Hug L.A."/>
            <person name="Sharon I."/>
            <person name="Castelle C.J."/>
            <person name="Probst A.J."/>
            <person name="Thomas B.C."/>
            <person name="Singh A."/>
            <person name="Wilkins M.J."/>
            <person name="Karaoz U."/>
            <person name="Brodie E.L."/>
            <person name="Williams K.H."/>
            <person name="Hubbard S.S."/>
            <person name="Banfield J.F."/>
        </authorList>
    </citation>
    <scope>NUCLEOTIDE SEQUENCE [LARGE SCALE GENOMIC DNA]</scope>
</reference>